<dbReference type="Proteomes" id="UP001068379">
    <property type="component" value="Unassembled WGS sequence"/>
</dbReference>
<evidence type="ECO:0000313" key="11">
    <source>
        <dbReference type="Proteomes" id="UP001068379"/>
    </source>
</evidence>
<keyword evidence="8" id="KW-0648">Protein biosynthesis</keyword>
<evidence type="ECO:0000256" key="3">
    <source>
        <dbReference type="ARBA" id="ARBA00022741"/>
    </source>
</evidence>
<dbReference type="NCBIfam" id="TIGR03838">
    <property type="entry name" value="queuosine_YadB"/>
    <property type="match status" value="1"/>
</dbReference>
<evidence type="ECO:0000256" key="4">
    <source>
        <dbReference type="ARBA" id="ARBA00022833"/>
    </source>
</evidence>
<dbReference type="EC" id="6.1.1.-" evidence="7"/>
<dbReference type="InterPro" id="IPR022380">
    <property type="entry name" value="Glu-Q_tRNA(Asp)_Synthase"/>
</dbReference>
<dbReference type="Gene3D" id="3.40.50.620">
    <property type="entry name" value="HUPs"/>
    <property type="match status" value="1"/>
</dbReference>
<dbReference type="NCBIfam" id="NF004313">
    <property type="entry name" value="PRK05710.1-2"/>
    <property type="match status" value="1"/>
</dbReference>
<feature type="binding site" evidence="7">
    <location>
        <position position="239"/>
    </location>
    <ligand>
        <name>ATP</name>
        <dbReference type="ChEBI" id="CHEBI:30616"/>
    </ligand>
</feature>
<accession>A0ABT4M0D3</accession>
<keyword evidence="11" id="KW-1185">Reference proteome</keyword>
<feature type="binding site" evidence="7">
    <location>
        <position position="180"/>
    </location>
    <ligand>
        <name>L-glutamate</name>
        <dbReference type="ChEBI" id="CHEBI:29985"/>
    </ligand>
</feature>
<reference evidence="10" key="1">
    <citation type="submission" date="2022-12" db="EMBL/GenBank/DDBJ databases">
        <title>Bacterial isolates from different developmental stages of Nematostella vectensis.</title>
        <authorList>
            <person name="Fraune S."/>
        </authorList>
    </citation>
    <scope>NUCLEOTIDE SEQUENCE</scope>
    <source>
        <strain evidence="10">G21619-S1</strain>
    </source>
</reference>
<protein>
    <recommendedName>
        <fullName evidence="7">Glutamyl-Q tRNA(Asp) synthetase</fullName>
        <shortName evidence="7">Glu-Q-RSs</shortName>
        <ecNumber evidence="7">6.1.1.-</ecNumber>
    </recommendedName>
</protein>
<keyword evidence="5 7" id="KW-0067">ATP-binding</keyword>
<keyword evidence="4 7" id="KW-0862">Zinc</keyword>
<feature type="domain" description="Glutamyl/glutaminyl-tRNA synthetase class Ib catalytic" evidence="9">
    <location>
        <begin position="8"/>
        <end position="107"/>
    </location>
</feature>
<dbReference type="PANTHER" id="PTHR43311:SF1">
    <property type="entry name" value="GLUTAMYL-Q TRNA(ASP) SYNTHETASE"/>
    <property type="match status" value="1"/>
</dbReference>
<dbReference type="InterPro" id="IPR014729">
    <property type="entry name" value="Rossmann-like_a/b/a_fold"/>
</dbReference>
<feature type="binding site" evidence="7">
    <location>
        <position position="112"/>
    </location>
    <ligand>
        <name>Zn(2+)</name>
        <dbReference type="ChEBI" id="CHEBI:29105"/>
    </ligand>
</feature>
<dbReference type="PANTHER" id="PTHR43311">
    <property type="entry name" value="GLUTAMATE--TRNA LIGASE"/>
    <property type="match status" value="1"/>
</dbReference>
<keyword evidence="6 7" id="KW-0030">Aminoacyl-tRNA synthetase</keyword>
<dbReference type="PRINTS" id="PR00987">
    <property type="entry name" value="TRNASYNTHGLU"/>
</dbReference>
<evidence type="ECO:0000259" key="9">
    <source>
        <dbReference type="Pfam" id="PF00749"/>
    </source>
</evidence>
<evidence type="ECO:0000313" key="10">
    <source>
        <dbReference type="EMBL" id="MCZ4328767.1"/>
    </source>
</evidence>
<feature type="short sequence motif" description="'KMSKS' region" evidence="7">
    <location>
        <begin position="236"/>
        <end position="240"/>
    </location>
</feature>
<feature type="binding site" evidence="7">
    <location>
        <position position="44"/>
    </location>
    <ligand>
        <name>L-glutamate</name>
        <dbReference type="ChEBI" id="CHEBI:29985"/>
    </ligand>
</feature>
<feature type="binding site" evidence="7">
    <location>
        <position position="102"/>
    </location>
    <ligand>
        <name>Zn(2+)</name>
        <dbReference type="ChEBI" id="CHEBI:29105"/>
    </ligand>
</feature>
<keyword evidence="3 7" id="KW-0547">Nucleotide-binding</keyword>
<evidence type="ECO:0000256" key="8">
    <source>
        <dbReference type="RuleBase" id="RU363037"/>
    </source>
</evidence>
<sequence>MSRPYVGRFAPSPSGPLHAGSLVAAMASHLDARAHRGRWLLRIEDIDEPRTVPGADRVILGQLEALGLRWDGEPVWQTARHRLYERAFDRLREAGRVYGCACVRRELPPGPYPGTCRPPTGTSASGGNPAATNRPIRSWRFLVEPGMETFTDRWLGQQSQDVAAEVGDFIVRRADGLWAYQLAVVVDDGDQGVTDVVRGADLLGSTARQRQLARALGLRAPRVLHVPLILDAAGHKLSKQNHAPALDVSRPLECLRTAWKALGFADLPAATPQAFWLEATAHWARRFE</sequence>
<feature type="short sequence motif" description="'HIGH' region" evidence="7">
    <location>
        <begin position="11"/>
        <end position="21"/>
    </location>
</feature>
<dbReference type="GO" id="GO:0016874">
    <property type="term" value="F:ligase activity"/>
    <property type="evidence" value="ECO:0007669"/>
    <property type="project" value="UniProtKB-KW"/>
</dbReference>
<evidence type="ECO:0000256" key="5">
    <source>
        <dbReference type="ARBA" id="ARBA00022840"/>
    </source>
</evidence>
<comment type="similarity">
    <text evidence="7">Belongs to the class-I aminoacyl-tRNA synthetase family. GluQ subfamily.</text>
</comment>
<comment type="cofactor">
    <cofactor evidence="7">
        <name>Zn(2+)</name>
        <dbReference type="ChEBI" id="CHEBI:29105"/>
    </cofactor>
    <text evidence="7">Binds 1 zinc ion per subunit.</text>
</comment>
<dbReference type="EMBL" id="JAPWHE010000001">
    <property type="protein sequence ID" value="MCZ4328767.1"/>
    <property type="molecule type" value="Genomic_DNA"/>
</dbReference>
<proteinExistence type="inferred from homology"/>
<comment type="function">
    <text evidence="7">Catalyzes the tRNA-independent activation of glutamate in presence of ATP and the subsequent transfer of glutamate onto a tRNA(Asp). Glutamate is transferred on the 2-amino-5-(4,5-dihydroxy-2-cyclopenten-1-yl) moiety of the queuosine in the wobble position of the QUC anticodon.</text>
</comment>
<dbReference type="Pfam" id="PF00749">
    <property type="entry name" value="tRNA-synt_1c"/>
    <property type="match status" value="2"/>
</dbReference>
<organism evidence="10 11">
    <name type="scientific">Castellaniella denitrificans</name>
    <dbReference type="NCBI Taxonomy" id="56119"/>
    <lineage>
        <taxon>Bacteria</taxon>
        <taxon>Pseudomonadati</taxon>
        <taxon>Pseudomonadota</taxon>
        <taxon>Betaproteobacteria</taxon>
        <taxon>Burkholderiales</taxon>
        <taxon>Alcaligenaceae</taxon>
        <taxon>Castellaniella</taxon>
    </lineage>
</organism>
<dbReference type="InterPro" id="IPR020058">
    <property type="entry name" value="Glu/Gln-tRNA-synth_Ib_cat-dom"/>
</dbReference>
<feature type="binding site" evidence="7">
    <location>
        <begin position="8"/>
        <end position="12"/>
    </location>
    <ligand>
        <name>L-glutamate</name>
        <dbReference type="ChEBI" id="CHEBI:29985"/>
    </ligand>
</feature>
<evidence type="ECO:0000256" key="7">
    <source>
        <dbReference type="HAMAP-Rule" id="MF_01428"/>
    </source>
</evidence>
<feature type="binding site" evidence="7">
    <location>
        <position position="100"/>
    </location>
    <ligand>
        <name>Zn(2+)</name>
        <dbReference type="ChEBI" id="CHEBI:29105"/>
    </ligand>
</feature>
<feature type="binding site" evidence="7">
    <location>
        <position position="198"/>
    </location>
    <ligand>
        <name>L-glutamate</name>
        <dbReference type="ChEBI" id="CHEBI:29985"/>
    </ligand>
</feature>
<evidence type="ECO:0000256" key="1">
    <source>
        <dbReference type="ARBA" id="ARBA00022598"/>
    </source>
</evidence>
<evidence type="ECO:0000256" key="2">
    <source>
        <dbReference type="ARBA" id="ARBA00022723"/>
    </source>
</evidence>
<dbReference type="NCBIfam" id="NF004314">
    <property type="entry name" value="PRK05710.1-3"/>
    <property type="match status" value="1"/>
</dbReference>
<dbReference type="InterPro" id="IPR000924">
    <property type="entry name" value="Glu/Gln-tRNA-synth"/>
</dbReference>
<feature type="domain" description="Glutamyl/glutaminyl-tRNA synthetase class Ib catalytic" evidence="9">
    <location>
        <begin position="164"/>
        <end position="243"/>
    </location>
</feature>
<comment type="caution">
    <text evidence="10">The sequence shown here is derived from an EMBL/GenBank/DDBJ whole genome shotgun (WGS) entry which is preliminary data.</text>
</comment>
<gene>
    <name evidence="10" type="primary">gluQRS</name>
    <name evidence="7" type="synonym">gluQ</name>
    <name evidence="10" type="ORF">O4H32_02210</name>
</gene>
<evidence type="ECO:0000256" key="6">
    <source>
        <dbReference type="ARBA" id="ARBA00023146"/>
    </source>
</evidence>
<name>A0ABT4M0D3_9BURK</name>
<dbReference type="InterPro" id="IPR049940">
    <property type="entry name" value="GluQ/Sye"/>
</dbReference>
<keyword evidence="2 7" id="KW-0479">Metal-binding</keyword>
<dbReference type="RefSeq" id="WP_269356268.1">
    <property type="nucleotide sequence ID" value="NZ_JAPWHE010000001.1"/>
</dbReference>
<feature type="binding site" evidence="7">
    <location>
        <position position="116"/>
    </location>
    <ligand>
        <name>Zn(2+)</name>
        <dbReference type="ChEBI" id="CHEBI:29105"/>
    </ligand>
</feature>
<dbReference type="SUPFAM" id="SSF52374">
    <property type="entry name" value="Nucleotidylyl transferase"/>
    <property type="match status" value="1"/>
</dbReference>
<keyword evidence="1 7" id="KW-0436">Ligase</keyword>
<dbReference type="HAMAP" id="MF_01428">
    <property type="entry name" value="Glu_Q_tRNA_synth"/>
    <property type="match status" value="1"/>
</dbReference>